<dbReference type="EMBL" id="JYNV01000060">
    <property type="protein sequence ID" value="KZM27642.1"/>
    <property type="molecule type" value="Genomic_DNA"/>
</dbReference>
<accession>A0A163LBK0</accession>
<dbReference type="Proteomes" id="UP000076837">
    <property type="component" value="Unassembled WGS sequence"/>
</dbReference>
<comment type="caution">
    <text evidence="3">The sequence shown here is derived from an EMBL/GenBank/DDBJ whole genome shotgun (WGS) entry which is preliminary data.</text>
</comment>
<dbReference type="Pfam" id="PF04237">
    <property type="entry name" value="YjbR"/>
    <property type="match status" value="1"/>
</dbReference>
<evidence type="ECO:0000313" key="4">
    <source>
        <dbReference type="Proteomes" id="UP000076837"/>
    </source>
</evidence>
<feature type="transmembrane region" description="Helical" evidence="2">
    <location>
        <begin position="259"/>
        <end position="284"/>
    </location>
</feature>
<evidence type="ECO:0000256" key="2">
    <source>
        <dbReference type="SAM" id="Phobius"/>
    </source>
</evidence>
<keyword evidence="4" id="KW-1185">Reference proteome</keyword>
<feature type="region of interest" description="Disordered" evidence="1">
    <location>
        <begin position="294"/>
        <end position="314"/>
    </location>
</feature>
<dbReference type="SUPFAM" id="SSF142906">
    <property type="entry name" value="YjbR-like"/>
    <property type="match status" value="1"/>
</dbReference>
<keyword evidence="2" id="KW-0472">Membrane</keyword>
<keyword evidence="2" id="KW-1133">Transmembrane helix</keyword>
<evidence type="ECO:0000313" key="3">
    <source>
        <dbReference type="EMBL" id="KZM27642.1"/>
    </source>
</evidence>
<name>A0A163LBK0_DIDRA</name>
<gene>
    <name evidence="3" type="ORF">ST47_g1208</name>
</gene>
<protein>
    <submittedName>
        <fullName evidence="3">Uncharacterized protein</fullName>
    </submittedName>
</protein>
<sequence>MRRLEEISLSLPEAERVDIEAWDGHPTFRVRGKNFVFCNLEATSLTVKLSKEEAEAVVATEPGASAAGYGLGRHGWVALDIGTDVSEEKWSQLEEWIYTSFTLVAPKRLARITPTRRGIVMTTPETSPATAKPGMPPWAKKAIGIAVMAVVLVIAYFILAAFLPRWWAQRIASLANGSFSAGIAWGLLFGLVCTLVPLIFFRAVWQVRKRKHARIMQITALALGVIFALPNLLSLTVVLGNNNAAHAGERILDVDGPGFRGASVVGAVLGVALFLGLVALGYMYKKRGKDLDKMRGELKQHEPQSKGEAPAPEI</sequence>
<evidence type="ECO:0000256" key="1">
    <source>
        <dbReference type="SAM" id="MobiDB-lite"/>
    </source>
</evidence>
<keyword evidence="2" id="KW-0812">Transmembrane</keyword>
<dbReference type="Gene3D" id="3.90.1150.30">
    <property type="match status" value="1"/>
</dbReference>
<feature type="transmembrane region" description="Helical" evidence="2">
    <location>
        <begin position="217"/>
        <end position="239"/>
    </location>
</feature>
<proteinExistence type="predicted"/>
<reference evidence="3 4" key="1">
    <citation type="journal article" date="2016" name="Sci. Rep.">
        <title>Draft genome sequencing and secretome analysis of fungal phytopathogen Ascochyta rabiei provides insight into the necrotrophic effector repertoire.</title>
        <authorList>
            <person name="Verma S."/>
            <person name="Gazara R.K."/>
            <person name="Nizam S."/>
            <person name="Parween S."/>
            <person name="Chattopadhyay D."/>
            <person name="Verma P.K."/>
        </authorList>
    </citation>
    <scope>NUCLEOTIDE SEQUENCE [LARGE SCALE GENOMIC DNA]</scope>
    <source>
        <strain evidence="3 4">ArDII</strain>
    </source>
</reference>
<organism evidence="3 4">
    <name type="scientific">Didymella rabiei</name>
    <name type="common">Chickpea ascochyta blight fungus</name>
    <name type="synonym">Mycosphaerella rabiei</name>
    <dbReference type="NCBI Taxonomy" id="5454"/>
    <lineage>
        <taxon>Eukaryota</taxon>
        <taxon>Fungi</taxon>
        <taxon>Dikarya</taxon>
        <taxon>Ascomycota</taxon>
        <taxon>Pezizomycotina</taxon>
        <taxon>Dothideomycetes</taxon>
        <taxon>Pleosporomycetidae</taxon>
        <taxon>Pleosporales</taxon>
        <taxon>Pleosporineae</taxon>
        <taxon>Didymellaceae</taxon>
        <taxon>Ascochyta</taxon>
    </lineage>
</organism>
<dbReference type="AlphaFoldDB" id="A0A163LBK0"/>
<dbReference type="InterPro" id="IPR038056">
    <property type="entry name" value="YjbR-like_sf"/>
</dbReference>
<feature type="transmembrane region" description="Helical" evidence="2">
    <location>
        <begin position="183"/>
        <end position="205"/>
    </location>
</feature>
<dbReference type="InterPro" id="IPR058532">
    <property type="entry name" value="YjbR/MT2646/Rv2570-like"/>
</dbReference>
<feature type="compositionally biased region" description="Basic and acidic residues" evidence="1">
    <location>
        <begin position="294"/>
        <end position="305"/>
    </location>
</feature>
<feature type="transmembrane region" description="Helical" evidence="2">
    <location>
        <begin position="142"/>
        <end position="163"/>
    </location>
</feature>